<dbReference type="SUPFAM" id="SSF51261">
    <property type="entry name" value="Duplicated hybrid motif"/>
    <property type="match status" value="1"/>
</dbReference>
<dbReference type="PANTHER" id="PTHR21666">
    <property type="entry name" value="PEPTIDASE-RELATED"/>
    <property type="match status" value="1"/>
</dbReference>
<evidence type="ECO:0000313" key="4">
    <source>
        <dbReference type="Proteomes" id="UP000057158"/>
    </source>
</evidence>
<dbReference type="PATRIC" id="fig|1603606.3.peg.3797"/>
<evidence type="ECO:0000313" key="3">
    <source>
        <dbReference type="EMBL" id="ALC18237.1"/>
    </source>
</evidence>
<evidence type="ECO:0000256" key="1">
    <source>
        <dbReference type="ARBA" id="ARBA00022729"/>
    </source>
</evidence>
<dbReference type="GO" id="GO:0004222">
    <property type="term" value="F:metalloendopeptidase activity"/>
    <property type="evidence" value="ECO:0007669"/>
    <property type="project" value="TreeGrafter"/>
</dbReference>
<dbReference type="Gene3D" id="2.70.70.10">
    <property type="entry name" value="Glucose Permease (Domain IIA)"/>
    <property type="match status" value="1"/>
</dbReference>
<dbReference type="Pfam" id="PF01551">
    <property type="entry name" value="Peptidase_M23"/>
    <property type="match status" value="1"/>
</dbReference>
<feature type="domain" description="M23ase beta-sheet core" evidence="2">
    <location>
        <begin position="319"/>
        <end position="413"/>
    </location>
</feature>
<sequence length="437" mass="47612">MKKPILLMTVLVIALATGAFYYFSDTRGPQILLNPDSGSVAPGRSLRLSASDPGSGLRSLRVEAIQKGKTVVLVDEAPAVDSPPQEMTFTLEKAGLEEGPFELLITAVDRSIYHFGSGNTTSIRVPLEWDSAPPEVTVLSTSHNFNQGGAGLILYTLSEEVEKSGIELGERFFPGYKQPEGFYAALFALPHDLATDEFKPRLVAVDRAGNRGLGPFYYRANSRTFAKTPIVLDALFLETKAPEFKLSFPETDNPLDLFLRFNRELRTANRASLLDYGRQTATTPLWQGPFLRQPGTQTRGLFGERRSYIHDKTVVDEQVHLGIDLASVSHAPVQAANNGKVVFAGTLGIYGKCVILDHGLGLQSLYGHLSQIGVKEGDEVKKGELLGRSGMSGMAGGDHLHFGMIVSGVPVNPLEWWDASWLKNNIGDKWQAAGKAL</sequence>
<dbReference type="AlphaFoldDB" id="A0A0M4DKW7"/>
<accession>A0A0M4DKW7</accession>
<name>A0A0M4DKW7_9BACT</name>
<dbReference type="RefSeq" id="WP_053552169.1">
    <property type="nucleotide sequence ID" value="NZ_CP010802.1"/>
</dbReference>
<dbReference type="EMBL" id="CP010802">
    <property type="protein sequence ID" value="ALC18237.1"/>
    <property type="molecule type" value="Genomic_DNA"/>
</dbReference>
<gene>
    <name evidence="3" type="ORF">DSOUD_3523</name>
</gene>
<dbReference type="InterPro" id="IPR011055">
    <property type="entry name" value="Dup_hybrid_motif"/>
</dbReference>
<protein>
    <submittedName>
        <fullName evidence="3">Peptidase family M23</fullName>
    </submittedName>
</protein>
<reference evidence="3 4" key="1">
    <citation type="submission" date="2015-07" db="EMBL/GenBank/DDBJ databases">
        <title>Isolation and Genomic Characterization of a Novel Halophilic Metal-Reducing Deltaproteobacterium from the Deep Subsurface.</title>
        <authorList>
            <person name="Badalamenti J.P."/>
            <person name="Summers Z.M."/>
            <person name="Gralnick J.A."/>
            <person name="Bond D.R."/>
        </authorList>
    </citation>
    <scope>NUCLEOTIDE SEQUENCE [LARGE SCALE GENOMIC DNA]</scope>
    <source>
        <strain evidence="3 4">WTL</strain>
    </source>
</reference>
<proteinExistence type="predicted"/>
<dbReference type="STRING" id="1603606.DSOUD_3523"/>
<dbReference type="PANTHER" id="PTHR21666:SF289">
    <property type="entry name" value="L-ALA--D-GLU ENDOPEPTIDASE"/>
    <property type="match status" value="1"/>
</dbReference>
<dbReference type="InterPro" id="IPR016047">
    <property type="entry name" value="M23ase_b-sheet_dom"/>
</dbReference>
<dbReference type="Proteomes" id="UP000057158">
    <property type="component" value="Chromosome"/>
</dbReference>
<dbReference type="InterPro" id="IPR050570">
    <property type="entry name" value="Cell_wall_metabolism_enzyme"/>
</dbReference>
<keyword evidence="1" id="KW-0732">Signal</keyword>
<dbReference type="OrthoDB" id="9765786at2"/>
<dbReference type="CDD" id="cd12797">
    <property type="entry name" value="M23_peptidase"/>
    <property type="match status" value="1"/>
</dbReference>
<evidence type="ECO:0000259" key="2">
    <source>
        <dbReference type="Pfam" id="PF01551"/>
    </source>
</evidence>
<organism evidence="3 4">
    <name type="scientific">Desulfuromonas soudanensis</name>
    <dbReference type="NCBI Taxonomy" id="1603606"/>
    <lineage>
        <taxon>Bacteria</taxon>
        <taxon>Pseudomonadati</taxon>
        <taxon>Thermodesulfobacteriota</taxon>
        <taxon>Desulfuromonadia</taxon>
        <taxon>Desulfuromonadales</taxon>
        <taxon>Desulfuromonadaceae</taxon>
        <taxon>Desulfuromonas</taxon>
    </lineage>
</organism>
<dbReference type="KEGG" id="des:DSOUD_3523"/>
<keyword evidence="4" id="KW-1185">Reference proteome</keyword>